<dbReference type="InterPro" id="IPR037923">
    <property type="entry name" value="HTH-like"/>
</dbReference>
<reference evidence="5 6" key="1">
    <citation type="journal article" date="2022" name="Microbiol. Res.">
        <title>Comparative genome analysis, predicted lifestyle and antimicrobial strategies of Lactococcus carnosus and Lactococcus paracarnosus isolated from meat.</title>
        <authorList>
            <person name="Werum V."/>
            <person name="Ehrmann M."/>
            <person name="Vogel R."/>
            <person name="Hilgarth M."/>
        </authorList>
    </citation>
    <scope>NUCLEOTIDE SEQUENCE [LARGE SCALE GENOMIC DNA]</scope>
    <source>
        <strain evidence="5 6">TMW22177</strain>
    </source>
</reference>
<feature type="domain" description="HTH araC/xylS-type" evidence="4">
    <location>
        <begin position="190"/>
        <end position="288"/>
    </location>
</feature>
<accession>A0ABT0AQ89</accession>
<name>A0ABT0AQ89_9LACT</name>
<evidence type="ECO:0000256" key="1">
    <source>
        <dbReference type="ARBA" id="ARBA00023015"/>
    </source>
</evidence>
<gene>
    <name evidence="5" type="ORF">GYN21_01250</name>
</gene>
<dbReference type="Proteomes" id="UP001522450">
    <property type="component" value="Unassembled WGS sequence"/>
</dbReference>
<evidence type="ECO:0000256" key="3">
    <source>
        <dbReference type="ARBA" id="ARBA00023163"/>
    </source>
</evidence>
<protein>
    <submittedName>
        <fullName evidence="5">AraC family transcriptional regulator</fullName>
    </submittedName>
</protein>
<keyword evidence="6" id="KW-1185">Reference proteome</keyword>
<dbReference type="Pfam" id="PF02311">
    <property type="entry name" value="AraC_binding"/>
    <property type="match status" value="1"/>
</dbReference>
<dbReference type="InterPro" id="IPR014710">
    <property type="entry name" value="RmlC-like_jellyroll"/>
</dbReference>
<keyword evidence="2" id="KW-0238">DNA-binding</keyword>
<keyword evidence="1" id="KW-0805">Transcription regulation</keyword>
<dbReference type="InterPro" id="IPR009057">
    <property type="entry name" value="Homeodomain-like_sf"/>
</dbReference>
<dbReference type="SMART" id="SM00342">
    <property type="entry name" value="HTH_ARAC"/>
    <property type="match status" value="1"/>
</dbReference>
<evidence type="ECO:0000256" key="2">
    <source>
        <dbReference type="ARBA" id="ARBA00023125"/>
    </source>
</evidence>
<dbReference type="Pfam" id="PF12833">
    <property type="entry name" value="HTH_18"/>
    <property type="match status" value="1"/>
</dbReference>
<dbReference type="PANTHER" id="PTHR43280:SF28">
    <property type="entry name" value="HTH-TYPE TRANSCRIPTIONAL ACTIVATOR RHAS"/>
    <property type="match status" value="1"/>
</dbReference>
<evidence type="ECO:0000313" key="5">
    <source>
        <dbReference type="EMBL" id="MCJ1988833.1"/>
    </source>
</evidence>
<comment type="caution">
    <text evidence="5">The sequence shown here is derived from an EMBL/GenBank/DDBJ whole genome shotgun (WGS) entry which is preliminary data.</text>
</comment>
<dbReference type="InterPro" id="IPR018060">
    <property type="entry name" value="HTH_AraC"/>
</dbReference>
<keyword evidence="3" id="KW-0804">Transcription</keyword>
<dbReference type="InterPro" id="IPR003313">
    <property type="entry name" value="AraC-bd"/>
</dbReference>
<organism evidence="5 6">
    <name type="scientific">Pseudolactococcus carnosus</name>
    <dbReference type="NCBI Taxonomy" id="2749961"/>
    <lineage>
        <taxon>Bacteria</taxon>
        <taxon>Bacillati</taxon>
        <taxon>Bacillota</taxon>
        <taxon>Bacilli</taxon>
        <taxon>Lactobacillales</taxon>
        <taxon>Streptococcaceae</taxon>
        <taxon>Pseudolactococcus</taxon>
    </lineage>
</organism>
<sequence>MVDDKEIVMSFAHEMINYTNELVPVKWIVHDNQGMVDAVLPHWHASIELTYMHQGEIACFTVNNNACQIKSGEFVVVNSAEIHSAISAKDMHVRGVTLLIPYDLFNKYVDEFEFSRFINFPTNELIGVKAIKALLEKFYWLITQDKKQFLALQLIQIVYELMYLMAKYLIIKEKIKINYNLHNDNLGKVLPIINYIKENYQEPLTVKSIGEKFYLSENTLSKSFKKNIGISVMKYVQLLRVNQAQLLLLDSEKSIATISCLAGFPNEKSFRKIFEEVFHQTPKKYQLDHLKK</sequence>
<proteinExistence type="predicted"/>
<dbReference type="Gene3D" id="1.10.10.60">
    <property type="entry name" value="Homeodomain-like"/>
    <property type="match status" value="2"/>
</dbReference>
<evidence type="ECO:0000313" key="6">
    <source>
        <dbReference type="Proteomes" id="UP001522450"/>
    </source>
</evidence>
<dbReference type="Gene3D" id="2.60.120.10">
    <property type="entry name" value="Jelly Rolls"/>
    <property type="match status" value="1"/>
</dbReference>
<evidence type="ECO:0000259" key="4">
    <source>
        <dbReference type="PROSITE" id="PS01124"/>
    </source>
</evidence>
<dbReference type="SUPFAM" id="SSF46689">
    <property type="entry name" value="Homeodomain-like"/>
    <property type="match status" value="2"/>
</dbReference>
<dbReference type="RefSeq" id="WP_082095422.1">
    <property type="nucleotide sequence ID" value="NZ_JAAECS010000001.1"/>
</dbReference>
<dbReference type="PROSITE" id="PS01124">
    <property type="entry name" value="HTH_ARAC_FAMILY_2"/>
    <property type="match status" value="1"/>
</dbReference>
<dbReference type="PANTHER" id="PTHR43280">
    <property type="entry name" value="ARAC-FAMILY TRANSCRIPTIONAL REGULATOR"/>
    <property type="match status" value="1"/>
</dbReference>
<dbReference type="EMBL" id="JAAECS010000001">
    <property type="protein sequence ID" value="MCJ1988833.1"/>
    <property type="molecule type" value="Genomic_DNA"/>
</dbReference>
<dbReference type="SUPFAM" id="SSF51215">
    <property type="entry name" value="Regulatory protein AraC"/>
    <property type="match status" value="1"/>
</dbReference>